<feature type="compositionally biased region" description="Basic residues" evidence="1">
    <location>
        <begin position="203"/>
        <end position="214"/>
    </location>
</feature>
<evidence type="ECO:0000256" key="1">
    <source>
        <dbReference type="SAM" id="MobiDB-lite"/>
    </source>
</evidence>
<keyword evidence="4" id="KW-1185">Reference proteome</keyword>
<evidence type="ECO:0000313" key="4">
    <source>
        <dbReference type="Proteomes" id="UP001642540"/>
    </source>
</evidence>
<feature type="compositionally biased region" description="Gly residues" evidence="1">
    <location>
        <begin position="153"/>
        <end position="169"/>
    </location>
</feature>
<accession>A0ABP1PRC8</accession>
<dbReference type="Proteomes" id="UP001642540">
    <property type="component" value="Unassembled WGS sequence"/>
</dbReference>
<feature type="chain" id="PRO_5045319286" evidence="2">
    <location>
        <begin position="24"/>
        <end position="284"/>
    </location>
</feature>
<feature type="compositionally biased region" description="Basic residues" evidence="1">
    <location>
        <begin position="109"/>
        <end position="149"/>
    </location>
</feature>
<feature type="region of interest" description="Disordered" evidence="1">
    <location>
        <begin position="80"/>
        <end position="238"/>
    </location>
</feature>
<sequence>MLVKYWLPVAVLLAAQVVWTSWAEGPATASLNSDESKEVGDSSDLEAQELFLRPVVIKYGHDHPAVYTWQGGSSTGQGWGVYKAPQSTGLQQGGQQGWGWPPKKGWGQGKKKKKKGKKKKKKGKKKKKKGKKKKNKAWGKKSKGGGKKKGGGEEGGWGQVEESGWGGGDDGGDKKGGKKKGGEGGWGDDDDDDGGGWGEGEGKKKKGGKKKKKGGGGWGDDDDDDDGGWSRSRQQNEQYRFNLAQGVQRFGGPADTVEYIPVVPADALPFQGFDGYFQDAYIVQ</sequence>
<feature type="signal peptide" evidence="2">
    <location>
        <begin position="1"/>
        <end position="23"/>
    </location>
</feature>
<evidence type="ECO:0000313" key="3">
    <source>
        <dbReference type="EMBL" id="CAL8074430.1"/>
    </source>
</evidence>
<dbReference type="EMBL" id="CAXLJM020000007">
    <property type="protein sequence ID" value="CAL8074430.1"/>
    <property type="molecule type" value="Genomic_DNA"/>
</dbReference>
<comment type="caution">
    <text evidence="3">The sequence shown here is derived from an EMBL/GenBank/DDBJ whole genome shotgun (WGS) entry which is preliminary data.</text>
</comment>
<reference evidence="3 4" key="1">
    <citation type="submission" date="2024-08" db="EMBL/GenBank/DDBJ databases">
        <authorList>
            <person name="Cucini C."/>
            <person name="Frati F."/>
        </authorList>
    </citation>
    <scope>NUCLEOTIDE SEQUENCE [LARGE SCALE GENOMIC DNA]</scope>
</reference>
<organism evidence="3 4">
    <name type="scientific">Orchesella dallaii</name>
    <dbReference type="NCBI Taxonomy" id="48710"/>
    <lineage>
        <taxon>Eukaryota</taxon>
        <taxon>Metazoa</taxon>
        <taxon>Ecdysozoa</taxon>
        <taxon>Arthropoda</taxon>
        <taxon>Hexapoda</taxon>
        <taxon>Collembola</taxon>
        <taxon>Entomobryomorpha</taxon>
        <taxon>Entomobryoidea</taxon>
        <taxon>Orchesellidae</taxon>
        <taxon>Orchesellinae</taxon>
        <taxon>Orchesella</taxon>
    </lineage>
</organism>
<proteinExistence type="predicted"/>
<keyword evidence="2" id="KW-0732">Signal</keyword>
<name>A0ABP1PRC8_9HEXA</name>
<gene>
    <name evidence="3" type="ORF">ODALV1_LOCUS2884</name>
</gene>
<evidence type="ECO:0000256" key="2">
    <source>
        <dbReference type="SAM" id="SignalP"/>
    </source>
</evidence>
<protein>
    <submittedName>
        <fullName evidence="3">Uncharacterized protein</fullName>
    </submittedName>
</protein>